<evidence type="ECO:0000313" key="2">
    <source>
        <dbReference type="EMBL" id="GBP43288.1"/>
    </source>
</evidence>
<gene>
    <name evidence="2" type="ORF">EVAR_31172_1</name>
</gene>
<comment type="caution">
    <text evidence="2">The sequence shown here is derived from an EMBL/GenBank/DDBJ whole genome shotgun (WGS) entry which is preliminary data.</text>
</comment>
<organism evidence="2 3">
    <name type="scientific">Eumeta variegata</name>
    <name type="common">Bagworm moth</name>
    <name type="synonym">Eumeta japonica</name>
    <dbReference type="NCBI Taxonomy" id="151549"/>
    <lineage>
        <taxon>Eukaryota</taxon>
        <taxon>Metazoa</taxon>
        <taxon>Ecdysozoa</taxon>
        <taxon>Arthropoda</taxon>
        <taxon>Hexapoda</taxon>
        <taxon>Insecta</taxon>
        <taxon>Pterygota</taxon>
        <taxon>Neoptera</taxon>
        <taxon>Endopterygota</taxon>
        <taxon>Lepidoptera</taxon>
        <taxon>Glossata</taxon>
        <taxon>Ditrysia</taxon>
        <taxon>Tineoidea</taxon>
        <taxon>Psychidae</taxon>
        <taxon>Oiketicinae</taxon>
        <taxon>Eumeta</taxon>
    </lineage>
</organism>
<protein>
    <submittedName>
        <fullName evidence="2">Uncharacterized protein</fullName>
    </submittedName>
</protein>
<proteinExistence type="predicted"/>
<reference evidence="2 3" key="1">
    <citation type="journal article" date="2019" name="Commun. Biol.">
        <title>The bagworm genome reveals a unique fibroin gene that provides high tensile strength.</title>
        <authorList>
            <person name="Kono N."/>
            <person name="Nakamura H."/>
            <person name="Ohtoshi R."/>
            <person name="Tomita M."/>
            <person name="Numata K."/>
            <person name="Arakawa K."/>
        </authorList>
    </citation>
    <scope>NUCLEOTIDE SEQUENCE [LARGE SCALE GENOMIC DNA]</scope>
</reference>
<accession>A0A4C1VVU5</accession>
<dbReference type="EMBL" id="BGZK01000433">
    <property type="protein sequence ID" value="GBP43288.1"/>
    <property type="molecule type" value="Genomic_DNA"/>
</dbReference>
<evidence type="ECO:0000256" key="1">
    <source>
        <dbReference type="SAM" id="MobiDB-lite"/>
    </source>
</evidence>
<feature type="compositionally biased region" description="Basic residues" evidence="1">
    <location>
        <begin position="65"/>
        <end position="76"/>
    </location>
</feature>
<feature type="region of interest" description="Disordered" evidence="1">
    <location>
        <begin position="50"/>
        <end position="85"/>
    </location>
</feature>
<sequence>MKLAEARAPRTRLRARTAKSVDAFMFEYISTAKSDNTAKREPIIYRLPGPRRRSRALRPPAPVERKHKLARPARPKKLPDNGLIF</sequence>
<name>A0A4C1VVU5_EUMVA</name>
<keyword evidence="3" id="KW-1185">Reference proteome</keyword>
<dbReference type="Proteomes" id="UP000299102">
    <property type="component" value="Unassembled WGS sequence"/>
</dbReference>
<evidence type="ECO:0000313" key="3">
    <source>
        <dbReference type="Proteomes" id="UP000299102"/>
    </source>
</evidence>
<dbReference type="AlphaFoldDB" id="A0A4C1VVU5"/>